<evidence type="ECO:0000256" key="2">
    <source>
        <dbReference type="ARBA" id="ARBA00005019"/>
    </source>
</evidence>
<dbReference type="Proteomes" id="UP000294575">
    <property type="component" value="Unassembled WGS sequence"/>
</dbReference>
<dbReference type="AlphaFoldDB" id="A0A4R6TTP2"/>
<gene>
    <name evidence="11" type="primary">nadD</name>
    <name evidence="13" type="ORF">DFQ45_11152</name>
</gene>
<dbReference type="HAMAP" id="MF_00244">
    <property type="entry name" value="NaMN_adenylyltr"/>
    <property type="match status" value="1"/>
</dbReference>
<dbReference type="Gene3D" id="3.40.50.620">
    <property type="entry name" value="HUPs"/>
    <property type="match status" value="1"/>
</dbReference>
<dbReference type="OrthoDB" id="5295945at2"/>
<dbReference type="NCBIfam" id="TIGR00125">
    <property type="entry name" value="cyt_tran_rel"/>
    <property type="match status" value="1"/>
</dbReference>
<dbReference type="InterPro" id="IPR004821">
    <property type="entry name" value="Cyt_trans-like"/>
</dbReference>
<dbReference type="InterPro" id="IPR005248">
    <property type="entry name" value="NadD/NMNAT"/>
</dbReference>
<keyword evidence="4 11" id="KW-0662">Pyridine nucleotide biosynthesis</keyword>
<dbReference type="NCBIfam" id="NF000839">
    <property type="entry name" value="PRK00071.1-1"/>
    <property type="match status" value="1"/>
</dbReference>
<evidence type="ECO:0000256" key="9">
    <source>
        <dbReference type="ARBA" id="ARBA00023027"/>
    </source>
</evidence>
<feature type="domain" description="Cytidyltransferase-like" evidence="12">
    <location>
        <begin position="7"/>
        <end position="184"/>
    </location>
</feature>
<dbReference type="PANTHER" id="PTHR39321">
    <property type="entry name" value="NICOTINATE-NUCLEOTIDE ADENYLYLTRANSFERASE-RELATED"/>
    <property type="match status" value="1"/>
</dbReference>
<organism evidence="13 14">
    <name type="scientific">Thiopseudomonas denitrificans</name>
    <dbReference type="NCBI Taxonomy" id="1501432"/>
    <lineage>
        <taxon>Bacteria</taxon>
        <taxon>Pseudomonadati</taxon>
        <taxon>Pseudomonadota</taxon>
        <taxon>Gammaproteobacteria</taxon>
        <taxon>Pseudomonadales</taxon>
        <taxon>Pseudomonadaceae</taxon>
        <taxon>Thiopseudomonas</taxon>
    </lineage>
</organism>
<evidence type="ECO:0000256" key="3">
    <source>
        <dbReference type="ARBA" id="ARBA00009014"/>
    </source>
</evidence>
<evidence type="ECO:0000256" key="11">
    <source>
        <dbReference type="HAMAP-Rule" id="MF_00244"/>
    </source>
</evidence>
<evidence type="ECO:0000259" key="12">
    <source>
        <dbReference type="Pfam" id="PF01467"/>
    </source>
</evidence>
<reference evidence="13 14" key="1">
    <citation type="submission" date="2019-03" db="EMBL/GenBank/DDBJ databases">
        <title>Genomic Encyclopedia of Type Strains, Phase IV (KMG-IV): sequencing the most valuable type-strain genomes for metagenomic binning, comparative biology and taxonomic classification.</title>
        <authorList>
            <person name="Goeker M."/>
        </authorList>
    </citation>
    <scope>NUCLEOTIDE SEQUENCE [LARGE SCALE GENOMIC DNA]</scope>
    <source>
        <strain evidence="13 14">DSM 28679</strain>
    </source>
</reference>
<keyword evidence="9 11" id="KW-0520">NAD</keyword>
<evidence type="ECO:0000313" key="14">
    <source>
        <dbReference type="Proteomes" id="UP000294575"/>
    </source>
</evidence>
<dbReference type="GO" id="GO:0005524">
    <property type="term" value="F:ATP binding"/>
    <property type="evidence" value="ECO:0007669"/>
    <property type="project" value="UniProtKB-KW"/>
</dbReference>
<dbReference type="InterPro" id="IPR014729">
    <property type="entry name" value="Rossmann-like_a/b/a_fold"/>
</dbReference>
<sequence>MAKKIGILGGTFDPVHIGHLRSAIEVLEDCELDEVRLIPGAVPPHRATPMVGAQQRLDMVRLAVEGVAGLSVDDRELRREGPSWSIDTLVSLREELPSQAQLYFILGQDAFAGLPGWHRWQEVLLHCHLLVLQRPDMPAALPDALQQLLQQRQVAHHSGLQGPGGQIALLEQPPLPVSATAIRGALAEQRNIRFLVPDAVRDYIQQHGLYGAIHSI</sequence>
<protein>
    <recommendedName>
        <fullName evidence="11">Probable nicotinate-nucleotide adenylyltransferase</fullName>
        <ecNumber evidence="11">2.7.7.18</ecNumber>
    </recommendedName>
    <alternativeName>
        <fullName evidence="11">Deamido-NAD(+) diphosphorylase</fullName>
    </alternativeName>
    <alternativeName>
        <fullName evidence="11">Deamido-NAD(+) pyrophosphorylase</fullName>
    </alternativeName>
    <alternativeName>
        <fullName evidence="11">Nicotinate mononucleotide adenylyltransferase</fullName>
        <shortName evidence="11">NaMN adenylyltransferase</shortName>
    </alternativeName>
</protein>
<accession>A0A4R6TTP2</accession>
<evidence type="ECO:0000256" key="8">
    <source>
        <dbReference type="ARBA" id="ARBA00022840"/>
    </source>
</evidence>
<dbReference type="NCBIfam" id="NF000840">
    <property type="entry name" value="PRK00071.1-3"/>
    <property type="match status" value="1"/>
</dbReference>
<dbReference type="Pfam" id="PF01467">
    <property type="entry name" value="CTP_transf_like"/>
    <property type="match status" value="1"/>
</dbReference>
<name>A0A4R6TTP2_9GAMM</name>
<evidence type="ECO:0000256" key="7">
    <source>
        <dbReference type="ARBA" id="ARBA00022741"/>
    </source>
</evidence>
<evidence type="ECO:0000256" key="4">
    <source>
        <dbReference type="ARBA" id="ARBA00022642"/>
    </source>
</evidence>
<comment type="pathway">
    <text evidence="2 11">Cofactor biosynthesis; NAD(+) biosynthesis; deamido-NAD(+) from nicotinate D-ribonucleotide: step 1/1.</text>
</comment>
<dbReference type="UniPathway" id="UPA00253">
    <property type="reaction ID" value="UER00332"/>
</dbReference>
<dbReference type="PANTHER" id="PTHR39321:SF3">
    <property type="entry name" value="PHOSPHOPANTETHEINE ADENYLYLTRANSFERASE"/>
    <property type="match status" value="1"/>
</dbReference>
<keyword evidence="8 11" id="KW-0067">ATP-binding</keyword>
<keyword evidence="14" id="KW-1185">Reference proteome</keyword>
<dbReference type="GO" id="GO:0009435">
    <property type="term" value="P:NAD+ biosynthetic process"/>
    <property type="evidence" value="ECO:0007669"/>
    <property type="project" value="UniProtKB-UniRule"/>
</dbReference>
<comment type="catalytic activity">
    <reaction evidence="10 11">
        <text>nicotinate beta-D-ribonucleotide + ATP + H(+) = deamido-NAD(+) + diphosphate</text>
        <dbReference type="Rhea" id="RHEA:22860"/>
        <dbReference type="ChEBI" id="CHEBI:15378"/>
        <dbReference type="ChEBI" id="CHEBI:30616"/>
        <dbReference type="ChEBI" id="CHEBI:33019"/>
        <dbReference type="ChEBI" id="CHEBI:57502"/>
        <dbReference type="ChEBI" id="CHEBI:58437"/>
        <dbReference type="EC" id="2.7.7.18"/>
    </reaction>
</comment>
<evidence type="ECO:0000256" key="1">
    <source>
        <dbReference type="ARBA" id="ARBA00002324"/>
    </source>
</evidence>
<dbReference type="CDD" id="cd02165">
    <property type="entry name" value="NMNAT"/>
    <property type="match status" value="1"/>
</dbReference>
<evidence type="ECO:0000256" key="10">
    <source>
        <dbReference type="ARBA" id="ARBA00048721"/>
    </source>
</evidence>
<comment type="caution">
    <text evidence="13">The sequence shown here is derived from an EMBL/GenBank/DDBJ whole genome shotgun (WGS) entry which is preliminary data.</text>
</comment>
<keyword evidence="5 11" id="KW-0808">Transferase</keyword>
<evidence type="ECO:0000256" key="6">
    <source>
        <dbReference type="ARBA" id="ARBA00022695"/>
    </source>
</evidence>
<dbReference type="RefSeq" id="WP_101496439.1">
    <property type="nucleotide sequence ID" value="NZ_LNJZ01000005.1"/>
</dbReference>
<evidence type="ECO:0000256" key="5">
    <source>
        <dbReference type="ARBA" id="ARBA00022679"/>
    </source>
</evidence>
<comment type="function">
    <text evidence="1 11">Catalyzes the reversible adenylation of nicotinate mononucleotide (NaMN) to nicotinic acid adenine dinucleotide (NaAD).</text>
</comment>
<keyword evidence="7 11" id="KW-0547">Nucleotide-binding</keyword>
<dbReference type="EC" id="2.7.7.18" evidence="11"/>
<dbReference type="GO" id="GO:0004515">
    <property type="term" value="F:nicotinate-nucleotide adenylyltransferase activity"/>
    <property type="evidence" value="ECO:0007669"/>
    <property type="project" value="UniProtKB-UniRule"/>
</dbReference>
<comment type="similarity">
    <text evidence="3 11">Belongs to the NadD family.</text>
</comment>
<dbReference type="NCBIfam" id="TIGR00482">
    <property type="entry name" value="nicotinate (nicotinamide) nucleotide adenylyltransferase"/>
    <property type="match status" value="1"/>
</dbReference>
<dbReference type="SUPFAM" id="SSF52374">
    <property type="entry name" value="Nucleotidylyl transferase"/>
    <property type="match status" value="1"/>
</dbReference>
<dbReference type="EMBL" id="SNYK01000011">
    <property type="protein sequence ID" value="TDQ36671.1"/>
    <property type="molecule type" value="Genomic_DNA"/>
</dbReference>
<evidence type="ECO:0000313" key="13">
    <source>
        <dbReference type="EMBL" id="TDQ36671.1"/>
    </source>
</evidence>
<keyword evidence="6 11" id="KW-0548">Nucleotidyltransferase</keyword>
<proteinExistence type="inferred from homology"/>